<proteinExistence type="predicted"/>
<reference evidence="2" key="1">
    <citation type="journal article" date="2020" name="Stud. Mycol.">
        <title>101 Dothideomycetes genomes: a test case for predicting lifestyles and emergence of pathogens.</title>
        <authorList>
            <person name="Haridas S."/>
            <person name="Albert R."/>
            <person name="Binder M."/>
            <person name="Bloem J."/>
            <person name="Labutti K."/>
            <person name="Salamov A."/>
            <person name="Andreopoulos B."/>
            <person name="Baker S."/>
            <person name="Barry K."/>
            <person name="Bills G."/>
            <person name="Bluhm B."/>
            <person name="Cannon C."/>
            <person name="Castanera R."/>
            <person name="Culley D."/>
            <person name="Daum C."/>
            <person name="Ezra D."/>
            <person name="Gonzalez J."/>
            <person name="Henrissat B."/>
            <person name="Kuo A."/>
            <person name="Liang C."/>
            <person name="Lipzen A."/>
            <person name="Lutzoni F."/>
            <person name="Magnuson J."/>
            <person name="Mondo S."/>
            <person name="Nolan M."/>
            <person name="Ohm R."/>
            <person name="Pangilinan J."/>
            <person name="Park H.-J."/>
            <person name="Ramirez L."/>
            <person name="Alfaro M."/>
            <person name="Sun H."/>
            <person name="Tritt A."/>
            <person name="Yoshinaga Y."/>
            <person name="Zwiers L.-H."/>
            <person name="Turgeon B."/>
            <person name="Goodwin S."/>
            <person name="Spatafora J."/>
            <person name="Crous P."/>
            <person name="Grigoriev I."/>
        </authorList>
    </citation>
    <scope>NUCLEOTIDE SEQUENCE</scope>
    <source>
        <strain evidence="2">CBS 122367</strain>
    </source>
</reference>
<sequence>MKDVGVGNDVGVVEGVGVDTVDDPDAAARDGEDVAAVEVVGWVVGESNRGMGSRLGNPVVSSAVHIAVSSVVDTAVASGTLSKTVSMVIPGSPPRFAIVSVIGTIYARGRDVYLFCATNVVVTARSRAGITMCMLIDVAGAFYCLGSMSRVCPHDNANLLPSGVPDMQYPSSFGLLNLVACSRTVQTVLNDQPQPDRWSAQHPLLANPKSPKITDFNPHPSNHCNASHSRSGDEKSLFAR</sequence>
<accession>A0A6G1INN1</accession>
<feature type="compositionally biased region" description="Basic and acidic residues" evidence="1">
    <location>
        <begin position="230"/>
        <end position="240"/>
    </location>
</feature>
<feature type="region of interest" description="Disordered" evidence="1">
    <location>
        <begin position="209"/>
        <end position="240"/>
    </location>
</feature>
<dbReference type="AlphaFoldDB" id="A0A6G1INN1"/>
<dbReference type="Proteomes" id="UP000799291">
    <property type="component" value="Unassembled WGS sequence"/>
</dbReference>
<name>A0A6G1INN1_9PLEO</name>
<dbReference type="EMBL" id="MU005601">
    <property type="protein sequence ID" value="KAF2679755.1"/>
    <property type="molecule type" value="Genomic_DNA"/>
</dbReference>
<evidence type="ECO:0000256" key="1">
    <source>
        <dbReference type="SAM" id="MobiDB-lite"/>
    </source>
</evidence>
<keyword evidence="3" id="KW-1185">Reference proteome</keyword>
<evidence type="ECO:0000313" key="3">
    <source>
        <dbReference type="Proteomes" id="UP000799291"/>
    </source>
</evidence>
<gene>
    <name evidence="2" type="ORF">K458DRAFT_460607</name>
</gene>
<feature type="compositionally biased region" description="Polar residues" evidence="1">
    <location>
        <begin position="219"/>
        <end position="229"/>
    </location>
</feature>
<organism evidence="2 3">
    <name type="scientific">Lentithecium fluviatile CBS 122367</name>
    <dbReference type="NCBI Taxonomy" id="1168545"/>
    <lineage>
        <taxon>Eukaryota</taxon>
        <taxon>Fungi</taxon>
        <taxon>Dikarya</taxon>
        <taxon>Ascomycota</taxon>
        <taxon>Pezizomycotina</taxon>
        <taxon>Dothideomycetes</taxon>
        <taxon>Pleosporomycetidae</taxon>
        <taxon>Pleosporales</taxon>
        <taxon>Massarineae</taxon>
        <taxon>Lentitheciaceae</taxon>
        <taxon>Lentithecium</taxon>
    </lineage>
</organism>
<protein>
    <submittedName>
        <fullName evidence="2">Uncharacterized protein</fullName>
    </submittedName>
</protein>
<evidence type="ECO:0000313" key="2">
    <source>
        <dbReference type="EMBL" id="KAF2679755.1"/>
    </source>
</evidence>